<dbReference type="RefSeq" id="WP_310917596.1">
    <property type="nucleotide sequence ID" value="NZ_JAMQON010000001.1"/>
</dbReference>
<dbReference type="EMBL" id="JAMQON010000001">
    <property type="protein sequence ID" value="MDS0258035.1"/>
    <property type="molecule type" value="Genomic_DNA"/>
</dbReference>
<keyword evidence="2" id="KW-1003">Cell membrane</keyword>
<name>A0ABU2F8G1_9EURY</name>
<reference evidence="7 8" key="1">
    <citation type="submission" date="2022-06" db="EMBL/GenBank/DDBJ databases">
        <title>Haloarcula sp. a new haloarchaeum isolate from saline soil.</title>
        <authorList>
            <person name="Strakova D."/>
            <person name="Galisteo C."/>
            <person name="Sanchez-Porro C."/>
            <person name="Ventosa A."/>
        </authorList>
    </citation>
    <scope>NUCLEOTIDE SEQUENCE [LARGE SCALE GENOMIC DNA]</scope>
    <source>
        <strain evidence="7 8">S1CR25-12</strain>
    </source>
</reference>
<evidence type="ECO:0000256" key="3">
    <source>
        <dbReference type="ARBA" id="ARBA00022692"/>
    </source>
</evidence>
<accession>A0ABU2F8G1</accession>
<feature type="transmembrane region" description="Helical" evidence="6">
    <location>
        <begin position="20"/>
        <end position="39"/>
    </location>
</feature>
<dbReference type="InterPro" id="IPR051907">
    <property type="entry name" value="DoxX-like_oxidoreductase"/>
</dbReference>
<protein>
    <submittedName>
        <fullName evidence="7">DoxX family protein</fullName>
    </submittedName>
</protein>
<comment type="subcellular location">
    <subcellularLocation>
        <location evidence="1">Cell membrane</location>
        <topology evidence="1">Multi-pass membrane protein</topology>
    </subcellularLocation>
</comment>
<evidence type="ECO:0000313" key="7">
    <source>
        <dbReference type="EMBL" id="MDS0258035.1"/>
    </source>
</evidence>
<dbReference type="PANTHER" id="PTHR33452">
    <property type="entry name" value="OXIDOREDUCTASE CATD-RELATED"/>
    <property type="match status" value="1"/>
</dbReference>
<keyword evidence="4 6" id="KW-1133">Transmembrane helix</keyword>
<evidence type="ECO:0000256" key="1">
    <source>
        <dbReference type="ARBA" id="ARBA00004651"/>
    </source>
</evidence>
<keyword evidence="3 6" id="KW-0812">Transmembrane</keyword>
<keyword evidence="5 6" id="KW-0472">Membrane</keyword>
<feature type="transmembrane region" description="Helical" evidence="6">
    <location>
        <begin position="78"/>
        <end position="98"/>
    </location>
</feature>
<dbReference type="Proteomes" id="UP001259659">
    <property type="component" value="Unassembled WGS sequence"/>
</dbReference>
<proteinExistence type="predicted"/>
<gene>
    <name evidence="7" type="ORF">NDI56_01280</name>
</gene>
<evidence type="ECO:0000256" key="5">
    <source>
        <dbReference type="ARBA" id="ARBA00023136"/>
    </source>
</evidence>
<organism evidence="7 8">
    <name type="scientific">Haloarcula saliterrae</name>
    <dbReference type="NCBI Taxonomy" id="2950534"/>
    <lineage>
        <taxon>Archaea</taxon>
        <taxon>Methanobacteriati</taxon>
        <taxon>Methanobacteriota</taxon>
        <taxon>Stenosarchaea group</taxon>
        <taxon>Halobacteria</taxon>
        <taxon>Halobacteriales</taxon>
        <taxon>Haloarculaceae</taxon>
        <taxon>Haloarcula</taxon>
    </lineage>
</organism>
<feature type="transmembrane region" description="Helical" evidence="6">
    <location>
        <begin position="51"/>
        <end position="72"/>
    </location>
</feature>
<evidence type="ECO:0000256" key="4">
    <source>
        <dbReference type="ARBA" id="ARBA00022989"/>
    </source>
</evidence>
<keyword evidence="8" id="KW-1185">Reference proteome</keyword>
<dbReference type="PANTHER" id="PTHR33452:SF1">
    <property type="entry name" value="INNER MEMBRANE PROTEIN YPHA-RELATED"/>
    <property type="match status" value="1"/>
</dbReference>
<evidence type="ECO:0000256" key="6">
    <source>
        <dbReference type="SAM" id="Phobius"/>
    </source>
</evidence>
<sequence>MTGENRGQAATTALVEWGPLLFRGIVAVLLVPAGATKLLNYGSSASQFAELGIPVAGVMVLFVGVVELLGGALVGMGVAGRLSAVAVLPIMVVAIALTGPHVSSVAVVLGCLGIAVAGTGKLSLGEPSDQVATYLAGKLTSG</sequence>
<evidence type="ECO:0000256" key="2">
    <source>
        <dbReference type="ARBA" id="ARBA00022475"/>
    </source>
</evidence>
<dbReference type="InterPro" id="IPR032808">
    <property type="entry name" value="DoxX"/>
</dbReference>
<dbReference type="Pfam" id="PF07681">
    <property type="entry name" value="DoxX"/>
    <property type="match status" value="1"/>
</dbReference>
<evidence type="ECO:0000313" key="8">
    <source>
        <dbReference type="Proteomes" id="UP001259659"/>
    </source>
</evidence>
<comment type="caution">
    <text evidence="7">The sequence shown here is derived from an EMBL/GenBank/DDBJ whole genome shotgun (WGS) entry which is preliminary data.</text>
</comment>